<keyword evidence="1" id="KW-1133">Transmembrane helix</keyword>
<proteinExistence type="predicted"/>
<accession>A0AAV0TRJ2</accession>
<protein>
    <recommendedName>
        <fullName evidence="4">RxLR effector candidate protein</fullName>
    </recommendedName>
</protein>
<evidence type="ECO:0008006" key="4">
    <source>
        <dbReference type="Google" id="ProtNLM"/>
    </source>
</evidence>
<evidence type="ECO:0000313" key="3">
    <source>
        <dbReference type="Proteomes" id="UP001162031"/>
    </source>
</evidence>
<keyword evidence="1" id="KW-0472">Membrane</keyword>
<evidence type="ECO:0000313" key="2">
    <source>
        <dbReference type="EMBL" id="CAI5725074.1"/>
    </source>
</evidence>
<evidence type="ECO:0000256" key="1">
    <source>
        <dbReference type="SAM" id="Phobius"/>
    </source>
</evidence>
<gene>
    <name evidence="2" type="ORF">HBR001_LOCUS3513</name>
</gene>
<comment type="caution">
    <text evidence="2">The sequence shown here is derived from an EMBL/GenBank/DDBJ whole genome shotgun (WGS) entry which is preliminary data.</text>
</comment>
<keyword evidence="1" id="KW-0812">Transmembrane</keyword>
<keyword evidence="3" id="KW-1185">Reference proteome</keyword>
<reference evidence="2" key="1">
    <citation type="submission" date="2022-12" db="EMBL/GenBank/DDBJ databases">
        <authorList>
            <person name="Webb A."/>
        </authorList>
    </citation>
    <scope>NUCLEOTIDE SEQUENCE</scope>
    <source>
        <strain evidence="2">Hp1</strain>
    </source>
</reference>
<organism evidence="2 3">
    <name type="scientific">Hyaloperonospora brassicae</name>
    <name type="common">Brassica downy mildew</name>
    <name type="synonym">Peronospora brassicae</name>
    <dbReference type="NCBI Taxonomy" id="162125"/>
    <lineage>
        <taxon>Eukaryota</taxon>
        <taxon>Sar</taxon>
        <taxon>Stramenopiles</taxon>
        <taxon>Oomycota</taxon>
        <taxon>Peronosporomycetes</taxon>
        <taxon>Peronosporales</taxon>
        <taxon>Peronosporaceae</taxon>
        <taxon>Hyaloperonospora</taxon>
    </lineage>
</organism>
<dbReference type="AlphaFoldDB" id="A0AAV0TRJ2"/>
<feature type="transmembrane region" description="Helical" evidence="1">
    <location>
        <begin position="46"/>
        <end position="66"/>
    </location>
</feature>
<sequence>MTNSFLLALMALSATGTCLVPMFGLLCRLQPQFMHGLSNRTSRAEVNCYIVGALYAGVFFTCLLSSRNCWGKKQETALSTGLKRNKRYKLPFVELESKEFVRAMEIMDRNDDRRARAFHGVSLRRL</sequence>
<dbReference type="Proteomes" id="UP001162031">
    <property type="component" value="Unassembled WGS sequence"/>
</dbReference>
<dbReference type="EMBL" id="CANTFL010000579">
    <property type="protein sequence ID" value="CAI5725074.1"/>
    <property type="molecule type" value="Genomic_DNA"/>
</dbReference>
<name>A0AAV0TRJ2_HYABA</name>
<feature type="transmembrane region" description="Helical" evidence="1">
    <location>
        <begin position="6"/>
        <end position="26"/>
    </location>
</feature>